<evidence type="ECO:0000313" key="3">
    <source>
        <dbReference type="EMBL" id="ETW00995.1"/>
    </source>
</evidence>
<feature type="coiled-coil region" evidence="1">
    <location>
        <begin position="60"/>
        <end position="126"/>
    </location>
</feature>
<proteinExistence type="predicted"/>
<reference evidence="3" key="1">
    <citation type="submission" date="2013-12" db="EMBL/GenBank/DDBJ databases">
        <title>The Genome Sequence of Aphanomyces invadans NJM9701.</title>
        <authorList>
            <consortium name="The Broad Institute Genomics Platform"/>
            <person name="Russ C."/>
            <person name="Tyler B."/>
            <person name="van West P."/>
            <person name="Dieguez-Uribeondo J."/>
            <person name="Young S.K."/>
            <person name="Zeng Q."/>
            <person name="Gargeya S."/>
            <person name="Fitzgerald M."/>
            <person name="Abouelleil A."/>
            <person name="Alvarado L."/>
            <person name="Chapman S.B."/>
            <person name="Gainer-Dewar J."/>
            <person name="Goldberg J."/>
            <person name="Griggs A."/>
            <person name="Gujja S."/>
            <person name="Hansen M."/>
            <person name="Howarth C."/>
            <person name="Imamovic A."/>
            <person name="Ireland A."/>
            <person name="Larimer J."/>
            <person name="McCowan C."/>
            <person name="Murphy C."/>
            <person name="Pearson M."/>
            <person name="Poon T.W."/>
            <person name="Priest M."/>
            <person name="Roberts A."/>
            <person name="Saif S."/>
            <person name="Shea T."/>
            <person name="Sykes S."/>
            <person name="Wortman J."/>
            <person name="Nusbaum C."/>
            <person name="Birren B."/>
        </authorList>
    </citation>
    <scope>NUCLEOTIDE SEQUENCE [LARGE SCALE GENOMIC DNA]</scope>
    <source>
        <strain evidence="3">NJM9701</strain>
    </source>
</reference>
<evidence type="ECO:0000256" key="1">
    <source>
        <dbReference type="SAM" id="Coils"/>
    </source>
</evidence>
<dbReference type="EMBL" id="KI913963">
    <property type="protein sequence ID" value="ETW00995.1"/>
    <property type="molecule type" value="Genomic_DNA"/>
</dbReference>
<sequence>MASPGVTLEELVPEVAHVFAIQESALMNCMSILTTTISRQEEENKAKATAADIVQLRGDVKKAAEVATEFKKTIQRLEKMHERLLAELHELRQENAAKDAAVATLERQHEQHLIAYEQHLEELDRRFDYVSRIKAEQKEVARRLEMQERSYAELKFGMAMLSKSIGDDNGEVSSIVPLVPLVPVIGRTSPEHRSMKHIMSVAHMNSRRPTLATVAAFTAANQGNVVIDLNDEFDEPVIKAMSRKSSATDHDASERGSHTDRSDMTVMVDVTAAVLARQGSTLLNKSSSKPRSTPSSAVLARRPTIARSAPQTSAIGESNATPVLGARIVGPSLDTSEKLDDSVLLHQATQSLLAPIVQSPPALSTQDQVEAMAPARTGVADHNEVRAPLETESQQEVEATALATSTSLDATIGTLAVEAVATGEAGEQQRKDSILLVHAPIDLNPPSALIVQEGPLRPAPAIRDAETMMHTRLSTQPSTSERSSPLLLPEVASPRKASVTAGPPLAQLDPAMNESQIVPMPAAEPTDFFEKAANPVKQRSVKQLAAPTAPVIQTNLERTLTMALPQSNHSFVAEKSTSQASVAADPLPPPADSDYTSVSESCHEAAMIRSHAEYRYLWHWAYSNIKALCRMHGKQNVEQLLSGAKKDTVGSRVRQIEDAMDAVHQHLQHLRDKVDGLNTMQTDLAKLHQGTTALADQVIDLRGVCNQVETNTVEVKAQLLHLERVVHDFEQSFVASLHGPSPNSDSPRPIEPAVPVAAFDALQAQVTMLETSLGRLDAFMASCASADTATKMKLQAIESTQTTHAQVMEKELGKLAEDNRKKATDHKRDLDDLAACVNAAVDRLYVWVHFVTDAIHLACSPDAPTDSTTYQTLMSTFRSKYAALGAKLLTSKMHSPNSATDTAIAAVCRHVDAMADANDRDVDKCMRSGMQALALLLDNLVASVAVDRTGDGRSVLPLVRLVRESIVEAKALACIGVLFGRFGRVQVTANALATALDDTKGAVGRQAKEIQDLNLLHTVAKALTTKVDYVFNNTQVRIARSRELVCCHSRPQMMIVEDDLKKAVARLTDEREQLRVDLDASIKQLVAASSELEMTLGREMTALASRLHTKVDRAEVGMAHQTMQDEIERLANSVVSHDEFVVLAERLKRKPDANDIRAYVRQKISSLKLAQTDTNSDAPLLGSVPVRCMSCQNVVEAKVQPAASHEAKQREVLPFTTSSMRHVQKHKLDAMMKAKASPK</sequence>
<dbReference type="AlphaFoldDB" id="A0A024U452"/>
<feature type="compositionally biased region" description="Basic and acidic residues" evidence="2">
    <location>
        <begin position="246"/>
        <end position="262"/>
    </location>
</feature>
<dbReference type="RefSeq" id="XP_008869993.1">
    <property type="nucleotide sequence ID" value="XM_008871771.1"/>
</dbReference>
<dbReference type="PANTHER" id="PTHR45615:SF53">
    <property type="entry name" value="MYOSIN HEAVY CHAIN"/>
    <property type="match status" value="1"/>
</dbReference>
<gene>
    <name evidence="3" type="ORF">H310_06634</name>
</gene>
<feature type="region of interest" description="Disordered" evidence="2">
    <location>
        <begin position="242"/>
        <end position="262"/>
    </location>
</feature>
<dbReference type="OrthoDB" id="74512at2759"/>
<organism evidence="3">
    <name type="scientific">Aphanomyces invadans</name>
    <dbReference type="NCBI Taxonomy" id="157072"/>
    <lineage>
        <taxon>Eukaryota</taxon>
        <taxon>Sar</taxon>
        <taxon>Stramenopiles</taxon>
        <taxon>Oomycota</taxon>
        <taxon>Saprolegniomycetes</taxon>
        <taxon>Saprolegniales</taxon>
        <taxon>Verrucalvaceae</taxon>
        <taxon>Aphanomyces</taxon>
    </lineage>
</organism>
<name>A0A024U452_9STRA</name>
<keyword evidence="1" id="KW-0175">Coiled coil</keyword>
<dbReference type="eggNOG" id="ENOG502S9TS">
    <property type="taxonomic scope" value="Eukaryota"/>
</dbReference>
<dbReference type="GeneID" id="20083684"/>
<protein>
    <submittedName>
        <fullName evidence="3">Uncharacterized protein</fullName>
    </submittedName>
</protein>
<feature type="coiled-coil region" evidence="1">
    <location>
        <begin position="1057"/>
        <end position="1084"/>
    </location>
</feature>
<accession>A0A024U452</accession>
<dbReference type="VEuPathDB" id="FungiDB:H310_06634"/>
<evidence type="ECO:0000256" key="2">
    <source>
        <dbReference type="SAM" id="MobiDB-lite"/>
    </source>
</evidence>
<dbReference type="PANTHER" id="PTHR45615">
    <property type="entry name" value="MYOSIN HEAVY CHAIN, NON-MUSCLE"/>
    <property type="match status" value="1"/>
</dbReference>